<evidence type="ECO:0000256" key="8">
    <source>
        <dbReference type="ARBA" id="ARBA00022750"/>
    </source>
</evidence>
<evidence type="ECO:0000256" key="9">
    <source>
        <dbReference type="ARBA" id="ARBA00022759"/>
    </source>
</evidence>
<keyword evidence="11" id="KW-0460">Magnesium</keyword>
<dbReference type="PROSITE" id="PS50158">
    <property type="entry name" value="ZF_CCHC"/>
    <property type="match status" value="1"/>
</dbReference>
<keyword evidence="9" id="KW-0255">Endonuclease</keyword>
<dbReference type="CDD" id="cd00303">
    <property type="entry name" value="retropepsin_like"/>
    <property type="match status" value="1"/>
</dbReference>
<keyword evidence="8" id="KW-0064">Aspartyl protease</keyword>
<dbReference type="GO" id="GO:0004523">
    <property type="term" value="F:RNA-DNA hybrid ribonuclease activity"/>
    <property type="evidence" value="ECO:0007669"/>
    <property type="project" value="UniProtKB-EC"/>
</dbReference>
<dbReference type="Pfam" id="PF17921">
    <property type="entry name" value="Integrase_H2C2"/>
    <property type="match status" value="1"/>
</dbReference>
<dbReference type="Gene3D" id="2.40.70.10">
    <property type="entry name" value="Acid Proteases"/>
    <property type="match status" value="1"/>
</dbReference>
<dbReference type="Gene3D" id="3.30.420.10">
    <property type="entry name" value="Ribonuclease H-like superfamily/Ribonuclease H"/>
    <property type="match status" value="1"/>
</dbReference>
<evidence type="ECO:0000256" key="2">
    <source>
        <dbReference type="ARBA" id="ARBA00012180"/>
    </source>
</evidence>
<dbReference type="InterPro" id="IPR001878">
    <property type="entry name" value="Znf_CCHC"/>
</dbReference>
<feature type="domain" description="Integrase catalytic" evidence="22">
    <location>
        <begin position="1060"/>
        <end position="1224"/>
    </location>
</feature>
<dbReference type="InterPro" id="IPR056924">
    <property type="entry name" value="SH3_Tf2-1"/>
</dbReference>
<protein>
    <recommendedName>
        <fullName evidence="18">Gypsy retrotransposon integrase-like protein 1</fullName>
        <ecNumber evidence="2">3.1.26.4</ecNumber>
    </recommendedName>
</protein>
<dbReference type="InterPro" id="IPR043128">
    <property type="entry name" value="Rev_trsase/Diguanyl_cyclase"/>
</dbReference>
<dbReference type="GO" id="GO:0003887">
    <property type="term" value="F:DNA-directed DNA polymerase activity"/>
    <property type="evidence" value="ECO:0007669"/>
    <property type="project" value="UniProtKB-KW"/>
</dbReference>
<evidence type="ECO:0000256" key="16">
    <source>
        <dbReference type="ARBA" id="ARBA00023172"/>
    </source>
</evidence>
<dbReference type="Pfam" id="PF03732">
    <property type="entry name" value="Retrotrans_gag"/>
    <property type="match status" value="1"/>
</dbReference>
<keyword evidence="4" id="KW-0808">Transferase</keyword>
<evidence type="ECO:0000256" key="5">
    <source>
        <dbReference type="ARBA" id="ARBA00022695"/>
    </source>
</evidence>
<dbReference type="InterPro" id="IPR036397">
    <property type="entry name" value="RNaseH_sf"/>
</dbReference>
<dbReference type="FunFam" id="3.10.20.370:FF:000003">
    <property type="entry name" value="Transposon Tf2-6 polyprotein"/>
    <property type="match status" value="1"/>
</dbReference>
<dbReference type="InParanoid" id="A0A803K217"/>
<evidence type="ECO:0000256" key="6">
    <source>
        <dbReference type="ARBA" id="ARBA00022722"/>
    </source>
</evidence>
<dbReference type="PANTHER" id="PTHR37984:SF5">
    <property type="entry name" value="PROTEIN NYNRIN-LIKE"/>
    <property type="match status" value="1"/>
</dbReference>
<reference evidence="23" key="2">
    <citation type="submission" date="2021-03" db="UniProtKB">
        <authorList>
            <consortium name="Ensembl"/>
        </authorList>
    </citation>
    <scope>IDENTIFICATION</scope>
</reference>
<organism evidence="23">
    <name type="scientific">Xenopus tropicalis</name>
    <name type="common">Western clawed frog</name>
    <name type="synonym">Silurana tropicalis</name>
    <dbReference type="NCBI Taxonomy" id="8364"/>
    <lineage>
        <taxon>Eukaryota</taxon>
        <taxon>Metazoa</taxon>
        <taxon>Chordata</taxon>
        <taxon>Craniata</taxon>
        <taxon>Vertebrata</taxon>
        <taxon>Euteleostomi</taxon>
        <taxon>Amphibia</taxon>
        <taxon>Batrachia</taxon>
        <taxon>Anura</taxon>
        <taxon>Pipoidea</taxon>
        <taxon>Pipidae</taxon>
        <taxon>Xenopodinae</taxon>
        <taxon>Xenopus</taxon>
        <taxon>Silurana</taxon>
    </lineage>
</organism>
<evidence type="ECO:0000259" key="22">
    <source>
        <dbReference type="PROSITE" id="PS50994"/>
    </source>
</evidence>
<dbReference type="InterPro" id="IPR041588">
    <property type="entry name" value="Integrase_H2C2"/>
</dbReference>
<dbReference type="Gene3D" id="3.30.70.270">
    <property type="match status" value="2"/>
</dbReference>
<dbReference type="Pfam" id="PF08284">
    <property type="entry name" value="RVP_2"/>
    <property type="match status" value="1"/>
</dbReference>
<keyword evidence="15" id="KW-0238">DNA-binding</keyword>
<keyword evidence="19" id="KW-0862">Zinc</keyword>
<keyword evidence="13" id="KW-0695">RNA-directed DNA polymerase</keyword>
<dbReference type="Gene3D" id="3.10.10.10">
    <property type="entry name" value="HIV Type 1 Reverse Transcriptase, subunit A, domain 1"/>
    <property type="match status" value="1"/>
</dbReference>
<keyword evidence="3" id="KW-0645">Protease</keyword>
<evidence type="ECO:0000256" key="10">
    <source>
        <dbReference type="ARBA" id="ARBA00022801"/>
    </source>
</evidence>
<keyword evidence="14" id="KW-0239">DNA-directed DNA polymerase</keyword>
<dbReference type="GO" id="GO:0004190">
    <property type="term" value="F:aspartic-type endopeptidase activity"/>
    <property type="evidence" value="ECO:0007669"/>
    <property type="project" value="UniProtKB-KW"/>
</dbReference>
<dbReference type="Gene3D" id="3.10.20.370">
    <property type="match status" value="1"/>
</dbReference>
<evidence type="ECO:0000256" key="13">
    <source>
        <dbReference type="ARBA" id="ARBA00022918"/>
    </source>
</evidence>
<evidence type="ECO:0000256" key="17">
    <source>
        <dbReference type="ARBA" id="ARBA00023268"/>
    </source>
</evidence>
<evidence type="ECO:0000259" key="20">
    <source>
        <dbReference type="PROSITE" id="PS50158"/>
    </source>
</evidence>
<evidence type="ECO:0000256" key="12">
    <source>
        <dbReference type="ARBA" id="ARBA00022908"/>
    </source>
</evidence>
<dbReference type="CDD" id="cd01647">
    <property type="entry name" value="RT_LTR"/>
    <property type="match status" value="1"/>
</dbReference>
<dbReference type="SUPFAM" id="SSF57756">
    <property type="entry name" value="Retrovirus zinc finger-like domains"/>
    <property type="match status" value="1"/>
</dbReference>
<dbReference type="EC" id="3.1.26.4" evidence="2"/>
<evidence type="ECO:0000256" key="11">
    <source>
        <dbReference type="ARBA" id="ARBA00022842"/>
    </source>
</evidence>
<dbReference type="GO" id="GO:0003964">
    <property type="term" value="F:RNA-directed DNA polymerase activity"/>
    <property type="evidence" value="ECO:0007669"/>
    <property type="project" value="UniProtKB-KW"/>
</dbReference>
<dbReference type="InterPro" id="IPR012337">
    <property type="entry name" value="RNaseH-like_sf"/>
</dbReference>
<dbReference type="GO" id="GO:0006310">
    <property type="term" value="P:DNA recombination"/>
    <property type="evidence" value="ECO:0007669"/>
    <property type="project" value="UniProtKB-KW"/>
</dbReference>
<evidence type="ECO:0000256" key="1">
    <source>
        <dbReference type="ARBA" id="ARBA00010879"/>
    </source>
</evidence>
<keyword evidence="6" id="KW-0540">Nuclease</keyword>
<comment type="similarity">
    <text evidence="1">Belongs to the beta type-B retroviral polymerase family. HERV class-II K(HML-2) pol subfamily.</text>
</comment>
<dbReference type="SUPFAM" id="SSF56672">
    <property type="entry name" value="DNA/RNA polymerases"/>
    <property type="match status" value="1"/>
</dbReference>
<dbReference type="InterPro" id="IPR000477">
    <property type="entry name" value="RT_dom"/>
</dbReference>
<evidence type="ECO:0000256" key="3">
    <source>
        <dbReference type="ARBA" id="ARBA00022670"/>
    </source>
</evidence>
<dbReference type="FunFam" id="1.10.340.70:FF:000001">
    <property type="entry name" value="Retrovirus-related Pol polyprotein from transposon gypsy-like Protein"/>
    <property type="match status" value="1"/>
</dbReference>
<dbReference type="InterPro" id="IPR043502">
    <property type="entry name" value="DNA/RNA_pol_sf"/>
</dbReference>
<dbReference type="PANTHER" id="PTHR37984">
    <property type="entry name" value="PROTEIN CBG26694"/>
    <property type="match status" value="1"/>
</dbReference>
<dbReference type="Ensembl" id="ENSXETT00000123623">
    <property type="protein sequence ID" value="ENSXETP00000114361"/>
    <property type="gene ID" value="ENSXETG00000042669"/>
</dbReference>
<dbReference type="Pfam" id="PF17919">
    <property type="entry name" value="RT_RNaseH_2"/>
    <property type="match status" value="1"/>
</dbReference>
<dbReference type="PROSITE" id="PS50878">
    <property type="entry name" value="RT_POL"/>
    <property type="match status" value="1"/>
</dbReference>
<dbReference type="FunFam" id="3.30.420.10:FF:000032">
    <property type="entry name" value="Retrovirus-related Pol polyprotein from transposon 297-like Protein"/>
    <property type="match status" value="1"/>
</dbReference>
<dbReference type="InterPro" id="IPR021109">
    <property type="entry name" value="Peptidase_aspartic_dom_sf"/>
</dbReference>
<feature type="domain" description="Reverse transcriptase" evidence="21">
    <location>
        <begin position="540"/>
        <end position="719"/>
    </location>
</feature>
<dbReference type="GeneTree" id="ENSGT01040000240511"/>
<dbReference type="InterPro" id="IPR036875">
    <property type="entry name" value="Znf_CCHC_sf"/>
</dbReference>
<feature type="domain" description="CCHC-type" evidence="20">
    <location>
        <begin position="295"/>
        <end position="309"/>
    </location>
</feature>
<dbReference type="InterPro" id="IPR005162">
    <property type="entry name" value="Retrotrans_gag_dom"/>
</dbReference>
<keyword evidence="7" id="KW-0479">Metal-binding</keyword>
<dbReference type="GO" id="GO:0008270">
    <property type="term" value="F:zinc ion binding"/>
    <property type="evidence" value="ECO:0007669"/>
    <property type="project" value="UniProtKB-KW"/>
</dbReference>
<evidence type="ECO:0000256" key="14">
    <source>
        <dbReference type="ARBA" id="ARBA00022932"/>
    </source>
</evidence>
<dbReference type="FunFam" id="3.30.70.270:FF:000020">
    <property type="entry name" value="Transposon Tf2-6 polyprotein-like Protein"/>
    <property type="match status" value="1"/>
</dbReference>
<keyword evidence="5" id="KW-0548">Nucleotidyltransferase</keyword>
<evidence type="ECO:0000313" key="23">
    <source>
        <dbReference type="Ensembl" id="ENSXETP00000114361"/>
    </source>
</evidence>
<keyword evidence="10" id="KW-0378">Hydrolase</keyword>
<dbReference type="InterPro" id="IPR050951">
    <property type="entry name" value="Retrovirus_Pol_polyprotein"/>
</dbReference>
<evidence type="ECO:0000256" key="4">
    <source>
        <dbReference type="ARBA" id="ARBA00022679"/>
    </source>
</evidence>
<dbReference type="PROSITE" id="PS50994">
    <property type="entry name" value="INTEGRASE"/>
    <property type="match status" value="1"/>
</dbReference>
<dbReference type="Pfam" id="PF24626">
    <property type="entry name" value="SH3_Tf2-1"/>
    <property type="match status" value="1"/>
</dbReference>
<sequence length="1435" mass="163363">MNQRPLPPLDIISQQLTTLTQAVQDLQGGYQQLQIQFQGLNAVVNPVPDASVAPPVPPDAVHTTSPAIEPKMPLPERFSGDRKKFRAFLNDCRLLFLLKPQMYASEQTKVGVTISLLSGEPKTWAHRLLETRSPLLSDSNAFFGALAQLYDDPKRSATAEAMISTLQQGKRPVEDYVTEFRAYATDTEWNDKALRHQFRLGLCGSLKDELARVGIPETLEQLIDLTIQIDRRLRERRAERSLLASPSWVLPKATLTPRPRSPTTSMDPSEPMQIGLIRSAISAEERSRRRQHNLCLYCGLSGHFLKDCPTRPAGKPHRQSFSATSKEVPLLTVPISLQWSLGHLENQVAIDSGACGCFIDASFVKTYRIPTRPKQQSLLVRTADGSQISSGPVTMETEPLSVTVDTNHIETLSFDVVASPLFPLILGFPWLKLHNPTINWNTGVMKFPSEFCIFHTISSSSENQSLALCSLQDSRLDSIPPYLQVFLDVFDAKGADVLPPHRVYDCPIELLPGAAIPFGRIYPLSEPELDVLKKYIDENLEKGFIRPSTSPAGAGIFFVEKKDHSLRPCIDYRHLNQITIKNRYPLPLVPELFQNLRGAKIFSKLDLRGAYNLVRIREGDEWKTAFRSRYGHFEYLVMPFGLCNAPATFQHFINDIFRDFLDQFLIVYLDDILIFSTSEAEHQVHMQKVFKRLRLHHLFAKLEKCEFHKSSIEFLGFIISTEGVQMDQRKVSAIIDWPIPSSRKAVQSFIGFANFYRKFIQGFSKVISPITDLTCTSRPFSWTTQAQTAFDHLKKLFVSAPILKHVNPVLPFVLEVDASEIAVGAILSQRDIGKDFLHPVAFFSKKLTSSEQNYDVSDRELLAIKAAFEEWRHLLEGAAHPIIIFSDHRNLEYLRTAKRLKPRQARWALFFSRFNFHITYRPGCQNKKADALSRMFSEEEKTDIPDTILRPQNFFLLQSELISKIKEVSSSVPLPDDLQAHDGFYFLKDKIFIPESLRLETLRMVHDHPLAGHMGVSKTLDLARRFFHWPRMAKDCKTYVSSCETCARSKNSRTKPLGLLHPLPIPSRLWGSISIDFIVDLPPSQGFNTIFVVVDRLSKMAHFIPLSGTPSAAYTAEVFIKEIIRLHGVPDEIVSDRGVQFTSKFWRALCDSLKIKLAFSTAFHPQSNGQMERTNQTLEQYLRCFSSFLQDNWSKLLPLAEFSYNNACHSSTKQTPFFANFGCHPHILPNFPKEIQVPAVQDRLLFISKNVLVIQQAMTQAQRNFKVFADRKRRRDPEFRVGDLVWLSTRHIKLPCPSKKLGQRFLGPFPVVQQINEVAFKLKLPTSYKIHPVFHSALLKPVIKNSFPGRISDPPAPASLGSAWFHSTFSWTKLPDPPFSTHFVFVRCFLVSTKENNFYDLSLKLQERRSHHQHRKGFLTVRAVRLWGSLPREGE</sequence>
<dbReference type="GO" id="GO:0015074">
    <property type="term" value="P:DNA integration"/>
    <property type="evidence" value="ECO:0007669"/>
    <property type="project" value="UniProtKB-KW"/>
</dbReference>
<keyword evidence="17" id="KW-0511">Multifunctional enzyme</keyword>
<evidence type="ECO:0000259" key="21">
    <source>
        <dbReference type="PROSITE" id="PS50878"/>
    </source>
</evidence>
<keyword evidence="16" id="KW-0233">DNA recombination</keyword>
<evidence type="ECO:0000256" key="7">
    <source>
        <dbReference type="ARBA" id="ARBA00022723"/>
    </source>
</evidence>
<keyword evidence="19" id="KW-0863">Zinc-finger</keyword>
<dbReference type="Pfam" id="PF00078">
    <property type="entry name" value="RVT_1"/>
    <property type="match status" value="1"/>
</dbReference>
<accession>A0A803K217</accession>
<dbReference type="Gene3D" id="4.10.60.10">
    <property type="entry name" value="Zinc finger, CCHC-type"/>
    <property type="match status" value="1"/>
</dbReference>
<dbReference type="Gene3D" id="1.10.340.70">
    <property type="match status" value="1"/>
</dbReference>
<dbReference type="FunCoup" id="A0A803K217">
    <property type="interactions" value="50"/>
</dbReference>
<dbReference type="SUPFAM" id="SSF53098">
    <property type="entry name" value="Ribonuclease H-like"/>
    <property type="match status" value="1"/>
</dbReference>
<evidence type="ECO:0000256" key="18">
    <source>
        <dbReference type="ARBA" id="ARBA00039658"/>
    </source>
</evidence>
<dbReference type="CDD" id="cd09274">
    <property type="entry name" value="RNase_HI_RT_Ty3"/>
    <property type="match status" value="1"/>
</dbReference>
<proteinExistence type="inferred from homology"/>
<evidence type="ECO:0000256" key="15">
    <source>
        <dbReference type="ARBA" id="ARBA00023125"/>
    </source>
</evidence>
<name>A0A803K217_XENTR</name>
<dbReference type="InterPro" id="IPR041577">
    <property type="entry name" value="RT_RNaseH_2"/>
</dbReference>
<evidence type="ECO:0000256" key="19">
    <source>
        <dbReference type="PROSITE-ProRule" id="PRU00047"/>
    </source>
</evidence>
<reference evidence="23" key="1">
    <citation type="journal article" date="2010" name="Science">
        <title>The genome of the Western clawed frog Xenopus tropicalis.</title>
        <authorList>
            <person name="Hellsten U."/>
            <person name="Harland R.M."/>
            <person name="Gilchrist M.J."/>
            <person name="Hendrix D."/>
            <person name="Jurka J."/>
            <person name="Kapitonov V."/>
            <person name="Ovcharenko I."/>
            <person name="Putnam N.H."/>
            <person name="Shu S."/>
            <person name="Taher L."/>
            <person name="Blitz I.L."/>
            <person name="Blumberg B."/>
            <person name="Dichmann D.S."/>
            <person name="Dubchak I."/>
            <person name="Amaya E."/>
            <person name="Detter J.C."/>
            <person name="Fletcher R."/>
            <person name="Gerhard D.S."/>
            <person name="Goodstein D."/>
            <person name="Graves T."/>
            <person name="Grigoriev I.V."/>
            <person name="Grimwood J."/>
            <person name="Kawashima T."/>
            <person name="Lindquist E."/>
            <person name="Lucas S.M."/>
            <person name="Mead P.E."/>
            <person name="Mitros T."/>
            <person name="Ogino H."/>
            <person name="Ohta Y."/>
            <person name="Poliakov A.V."/>
            <person name="Pollet N."/>
            <person name="Robert J."/>
            <person name="Salamov A."/>
            <person name="Sater A.K."/>
            <person name="Schmutz J."/>
            <person name="Terry A."/>
            <person name="Vize P.D."/>
            <person name="Warren W.C."/>
            <person name="Wells D."/>
            <person name="Wills A."/>
            <person name="Wilson R.K."/>
            <person name="Zimmerman L.B."/>
            <person name="Zorn A.M."/>
            <person name="Grainger R."/>
            <person name="Grammer T."/>
            <person name="Khokha M.K."/>
            <person name="Richardson P.M."/>
            <person name="Rokhsar D.S."/>
        </authorList>
    </citation>
    <scope>NUCLEOTIDE SEQUENCE [LARGE SCALE GENOMIC DNA]</scope>
    <source>
        <strain evidence="23">Nigerian</strain>
    </source>
</reference>
<dbReference type="Pfam" id="PF00665">
    <property type="entry name" value="rve"/>
    <property type="match status" value="1"/>
</dbReference>
<dbReference type="InterPro" id="IPR001584">
    <property type="entry name" value="Integrase_cat-core"/>
</dbReference>
<dbReference type="GO" id="GO:0006508">
    <property type="term" value="P:proteolysis"/>
    <property type="evidence" value="ECO:0007669"/>
    <property type="project" value="UniProtKB-KW"/>
</dbReference>
<keyword evidence="12" id="KW-0229">DNA integration</keyword>
<dbReference type="GO" id="GO:0003677">
    <property type="term" value="F:DNA binding"/>
    <property type="evidence" value="ECO:0007669"/>
    <property type="project" value="UniProtKB-KW"/>
</dbReference>